<organism evidence="8 9">
    <name type="scientific">Stichopus japonicus</name>
    <name type="common">Sea cucumber</name>
    <dbReference type="NCBI Taxonomy" id="307972"/>
    <lineage>
        <taxon>Eukaryota</taxon>
        <taxon>Metazoa</taxon>
        <taxon>Echinodermata</taxon>
        <taxon>Eleutherozoa</taxon>
        <taxon>Echinozoa</taxon>
        <taxon>Holothuroidea</taxon>
        <taxon>Aspidochirotacea</taxon>
        <taxon>Aspidochirotida</taxon>
        <taxon>Stichopodidae</taxon>
        <taxon>Apostichopus</taxon>
    </lineage>
</organism>
<comment type="catalytic activity">
    <reaction evidence="5">
        <text>O-phospho-L-tyrosyl-[protein] + H2O = L-tyrosyl-[protein] + phosphate</text>
        <dbReference type="Rhea" id="RHEA:10684"/>
        <dbReference type="Rhea" id="RHEA-COMP:10136"/>
        <dbReference type="Rhea" id="RHEA-COMP:20101"/>
        <dbReference type="ChEBI" id="CHEBI:15377"/>
        <dbReference type="ChEBI" id="CHEBI:43474"/>
        <dbReference type="ChEBI" id="CHEBI:46858"/>
        <dbReference type="ChEBI" id="CHEBI:61978"/>
        <dbReference type="EC" id="3.1.3.48"/>
    </reaction>
</comment>
<name>A0A2G8JK09_STIJA</name>
<dbReference type="Gene3D" id="3.90.190.10">
    <property type="entry name" value="Protein tyrosine phosphatase superfamily"/>
    <property type="match status" value="2"/>
</dbReference>
<evidence type="ECO:0000313" key="9">
    <source>
        <dbReference type="Proteomes" id="UP000230750"/>
    </source>
</evidence>
<evidence type="ECO:0000256" key="1">
    <source>
        <dbReference type="ARBA" id="ARBA00009580"/>
    </source>
</evidence>
<dbReference type="PANTHER" id="PTHR19134">
    <property type="entry name" value="RECEPTOR-TYPE TYROSINE-PROTEIN PHOSPHATASE"/>
    <property type="match status" value="1"/>
</dbReference>
<dbReference type="STRING" id="307972.A0A2G8JK09"/>
<dbReference type="SMART" id="SM00404">
    <property type="entry name" value="PTPc_motif"/>
    <property type="match status" value="2"/>
</dbReference>
<keyword evidence="9" id="KW-1185">Reference proteome</keyword>
<comment type="caution">
    <text evidence="8">The sequence shown here is derived from an EMBL/GenBank/DDBJ whole genome shotgun (WGS) entry which is preliminary data.</text>
</comment>
<keyword evidence="3" id="KW-0378">Hydrolase</keyword>
<evidence type="ECO:0000256" key="5">
    <source>
        <dbReference type="ARBA" id="ARBA00051722"/>
    </source>
</evidence>
<feature type="domain" description="Tyrosine specific protein phosphatases" evidence="7">
    <location>
        <begin position="374"/>
        <end position="445"/>
    </location>
</feature>
<dbReference type="InterPro" id="IPR029021">
    <property type="entry name" value="Prot-tyrosine_phosphatase-like"/>
</dbReference>
<dbReference type="PROSITE" id="PS00383">
    <property type="entry name" value="TYR_PHOSPHATASE_1"/>
    <property type="match status" value="1"/>
</dbReference>
<dbReference type="PROSITE" id="PS50056">
    <property type="entry name" value="TYR_PHOSPHATASE_2"/>
    <property type="match status" value="2"/>
</dbReference>
<dbReference type="Pfam" id="PF00102">
    <property type="entry name" value="Y_phosphatase"/>
    <property type="match status" value="2"/>
</dbReference>
<evidence type="ECO:0000256" key="2">
    <source>
        <dbReference type="ARBA" id="ARBA00013064"/>
    </source>
</evidence>
<feature type="domain" description="Tyrosine-protein phosphatase" evidence="6">
    <location>
        <begin position="233"/>
        <end position="454"/>
    </location>
</feature>
<dbReference type="InterPro" id="IPR003595">
    <property type="entry name" value="Tyr_Pase_cat"/>
</dbReference>
<feature type="domain" description="Tyrosine specific protein phosphatases" evidence="7">
    <location>
        <begin position="652"/>
        <end position="725"/>
    </location>
</feature>
<dbReference type="Proteomes" id="UP000230750">
    <property type="component" value="Unassembled WGS sequence"/>
</dbReference>
<feature type="domain" description="Tyrosine-protein phosphatase" evidence="6">
    <location>
        <begin position="477"/>
        <end position="734"/>
    </location>
</feature>
<dbReference type="EC" id="3.1.3.48" evidence="2"/>
<accession>A0A2G8JK09</accession>
<evidence type="ECO:0000259" key="7">
    <source>
        <dbReference type="PROSITE" id="PS50056"/>
    </source>
</evidence>
<dbReference type="PANTHER" id="PTHR19134:SF562">
    <property type="entry name" value="PROTEIN-TYROSINE-PHOSPHATASE"/>
    <property type="match status" value="1"/>
</dbReference>
<dbReference type="EMBL" id="MRZV01001747">
    <property type="protein sequence ID" value="PIK36084.1"/>
    <property type="molecule type" value="Genomic_DNA"/>
</dbReference>
<dbReference type="InterPro" id="IPR050348">
    <property type="entry name" value="Protein-Tyr_Phosphatase"/>
</dbReference>
<gene>
    <name evidence="8" type="ORF">BSL78_27086</name>
</gene>
<dbReference type="InterPro" id="IPR000387">
    <property type="entry name" value="Tyr_Pase_dom"/>
</dbReference>
<dbReference type="InterPro" id="IPR000242">
    <property type="entry name" value="PTP_cat"/>
</dbReference>
<proteinExistence type="inferred from homology"/>
<dbReference type="FunFam" id="3.90.190.10:FF:000102">
    <property type="entry name" value="Receptor-type tyrosine-protein phosphatase"/>
    <property type="match status" value="1"/>
</dbReference>
<dbReference type="PROSITE" id="PS50055">
    <property type="entry name" value="TYR_PHOSPHATASE_PTP"/>
    <property type="match status" value="2"/>
</dbReference>
<sequence>MGIIFQLTLKTRSLYGQGFIVKFHSLSATETNPSLVCSSSFSWPDIGTTDISLKETRMNSEKGKPDDDLGHVIGKQLTVEEREHYLLSSVVNQTPLESSSLAKETGTAACEDMRGGEPRLARTQSIYLENNCHPDGIDQLENSDADDFVKSKTLKHSELPAIPTTHSDCDQALDPCYEELPSPPESVHCLIKLKDLPKQLQGKNSDPEDTITDELKKLPTGQKHPWTVGTLRKNSNTGILPYDHSRVKLDKNDLDYYNANYLKVHPSQTFIAAQGPSERTAEVFWRMVWSEKVKIIINLRQTLKSAFQYWPSGVESNKTFGEYTLIWFKNSHESMDISVKDIKIVKGDKVHEVKICHFLSWPDGSIPPQSVSLIDFIKDIKALKIKSAPLVHCSNGVGATGTFIALYCLMDDLKDSKKTGLSVSSFVNRMRKDRVNMIENELQYWFLYECLVVALLSHEKKTLADGIMMNLTQEDEITQEYKVLQTFRCYSVQRSFHIGQQPENVGKNRYSTVLPADFARAVLQTPGSLQGYTDYINASVVDSCFSKDAFIMTQSPLPTTAEDFWRMVHDYDCAAVVCLNQMDENDETICSYWPDSGSKEYGNMVVECKDTAVKDKHCSQCKLSVKCLKNKRVVTVDHYQLIEWSQDSDQTDGIIELIGKIKPITDEKRTIVVHCMDGASRCGVFVSALLEISVVRESKTRRLFETVHKLSGQNPHVMKSLDDYHLCHHLVKAVLVEDESKYQEVI</sequence>
<keyword evidence="8" id="KW-0675">Receptor</keyword>
<dbReference type="OrthoDB" id="6407541at2759"/>
<reference evidence="8 9" key="1">
    <citation type="journal article" date="2017" name="PLoS Biol.">
        <title>The sea cucumber genome provides insights into morphological evolution and visceral regeneration.</title>
        <authorList>
            <person name="Zhang X."/>
            <person name="Sun L."/>
            <person name="Yuan J."/>
            <person name="Sun Y."/>
            <person name="Gao Y."/>
            <person name="Zhang L."/>
            <person name="Li S."/>
            <person name="Dai H."/>
            <person name="Hamel J.F."/>
            <person name="Liu C."/>
            <person name="Yu Y."/>
            <person name="Liu S."/>
            <person name="Lin W."/>
            <person name="Guo K."/>
            <person name="Jin S."/>
            <person name="Xu P."/>
            <person name="Storey K.B."/>
            <person name="Huan P."/>
            <person name="Zhang T."/>
            <person name="Zhou Y."/>
            <person name="Zhang J."/>
            <person name="Lin C."/>
            <person name="Li X."/>
            <person name="Xing L."/>
            <person name="Huo D."/>
            <person name="Sun M."/>
            <person name="Wang L."/>
            <person name="Mercier A."/>
            <person name="Li F."/>
            <person name="Yang H."/>
            <person name="Xiang J."/>
        </authorList>
    </citation>
    <scope>NUCLEOTIDE SEQUENCE [LARGE SCALE GENOMIC DNA]</scope>
    <source>
        <strain evidence="8">Shaxun</strain>
        <tissue evidence="8">Muscle</tissue>
    </source>
</reference>
<dbReference type="GO" id="GO:0004725">
    <property type="term" value="F:protein tyrosine phosphatase activity"/>
    <property type="evidence" value="ECO:0007669"/>
    <property type="project" value="UniProtKB-EC"/>
</dbReference>
<comment type="similarity">
    <text evidence="1">Belongs to the protein-tyrosine phosphatase family.</text>
</comment>
<evidence type="ECO:0000313" key="8">
    <source>
        <dbReference type="EMBL" id="PIK36084.1"/>
    </source>
</evidence>
<evidence type="ECO:0000259" key="6">
    <source>
        <dbReference type="PROSITE" id="PS50055"/>
    </source>
</evidence>
<dbReference type="CDD" id="cd00047">
    <property type="entry name" value="PTPc"/>
    <property type="match status" value="2"/>
</dbReference>
<protein>
    <recommendedName>
        <fullName evidence="2">protein-tyrosine-phosphatase</fullName>
        <ecNumber evidence="2">3.1.3.48</ecNumber>
    </recommendedName>
</protein>
<dbReference type="SMART" id="SM00194">
    <property type="entry name" value="PTPc"/>
    <property type="match status" value="2"/>
</dbReference>
<evidence type="ECO:0000256" key="4">
    <source>
        <dbReference type="ARBA" id="ARBA00022912"/>
    </source>
</evidence>
<keyword evidence="4" id="KW-0904">Protein phosphatase</keyword>
<evidence type="ECO:0000256" key="3">
    <source>
        <dbReference type="ARBA" id="ARBA00022801"/>
    </source>
</evidence>
<dbReference type="SUPFAM" id="SSF52799">
    <property type="entry name" value="(Phosphotyrosine protein) phosphatases II"/>
    <property type="match status" value="2"/>
</dbReference>
<dbReference type="InterPro" id="IPR016130">
    <property type="entry name" value="Tyr_Pase_AS"/>
</dbReference>
<dbReference type="PRINTS" id="PR00700">
    <property type="entry name" value="PRTYPHPHTASE"/>
</dbReference>
<dbReference type="AlphaFoldDB" id="A0A2G8JK09"/>